<name>A0ABU5TMA5_9CYAN</name>
<evidence type="ECO:0000313" key="2">
    <source>
        <dbReference type="Proteomes" id="UP001301388"/>
    </source>
</evidence>
<organism evidence="1 2">
    <name type="scientific">Pseudanabaena galeata UHCC 0370</name>
    <dbReference type="NCBI Taxonomy" id="3110310"/>
    <lineage>
        <taxon>Bacteria</taxon>
        <taxon>Bacillati</taxon>
        <taxon>Cyanobacteriota</taxon>
        <taxon>Cyanophyceae</taxon>
        <taxon>Pseudanabaenales</taxon>
        <taxon>Pseudanabaenaceae</taxon>
        <taxon>Pseudanabaena</taxon>
    </lineage>
</organism>
<sequence>MNVSKIGYSNILKLGWGTFTTIAALAIAAPSFAQSAISLGRNFRPDPATLAGNGGGNVSIASIAGIADNCRGFANSQPNHTITLTETFQVLDLLVYTSNINDDPTMLIKGPNGIVICADDESGGRNPQTSRRLANGYHQSWPQGTYQVWVGSKNINQSFSYTLSLSEIRQK</sequence>
<dbReference type="RefSeq" id="WP_323262687.1">
    <property type="nucleotide sequence ID" value="NZ_JAYGIE010000090.1"/>
</dbReference>
<dbReference type="EMBL" id="JAYGIE010000090">
    <property type="protein sequence ID" value="MEA5479470.1"/>
    <property type="molecule type" value="Genomic_DNA"/>
</dbReference>
<reference evidence="1 2" key="1">
    <citation type="submission" date="2023-12" db="EMBL/GenBank/DDBJ databases">
        <title>Baltic Sea Cyanobacteria.</title>
        <authorList>
            <person name="Delbaje E."/>
            <person name="Fewer D.P."/>
            <person name="Shishido T.K."/>
        </authorList>
    </citation>
    <scope>NUCLEOTIDE SEQUENCE [LARGE SCALE GENOMIC DNA]</scope>
    <source>
        <strain evidence="1 2">UHCC 0370</strain>
    </source>
</reference>
<accession>A0ABU5TMA5</accession>
<protein>
    <submittedName>
        <fullName evidence="1">Uncharacterized protein</fullName>
    </submittedName>
</protein>
<gene>
    <name evidence="1" type="ORF">VB774_17760</name>
</gene>
<proteinExistence type="predicted"/>
<keyword evidence="2" id="KW-1185">Reference proteome</keyword>
<dbReference type="Proteomes" id="UP001301388">
    <property type="component" value="Unassembled WGS sequence"/>
</dbReference>
<evidence type="ECO:0000313" key="1">
    <source>
        <dbReference type="EMBL" id="MEA5479470.1"/>
    </source>
</evidence>
<comment type="caution">
    <text evidence="1">The sequence shown here is derived from an EMBL/GenBank/DDBJ whole genome shotgun (WGS) entry which is preliminary data.</text>
</comment>